<evidence type="ECO:0000259" key="2">
    <source>
        <dbReference type="Pfam" id="PF04155"/>
    </source>
</evidence>
<dbReference type="AlphaFoldDB" id="A0A0M3JYG1"/>
<evidence type="ECO:0000256" key="1">
    <source>
        <dbReference type="SAM" id="SignalP"/>
    </source>
</evidence>
<dbReference type="OrthoDB" id="5846317at2759"/>
<dbReference type="InterPro" id="IPR007284">
    <property type="entry name" value="Ground-like_dom"/>
</dbReference>
<accession>A0A0M3JYG1</accession>
<reference evidence="5" key="1">
    <citation type="submission" date="2017-02" db="UniProtKB">
        <authorList>
            <consortium name="WormBaseParasite"/>
        </authorList>
    </citation>
    <scope>IDENTIFICATION</scope>
</reference>
<dbReference type="Proteomes" id="UP000267096">
    <property type="component" value="Unassembled WGS sequence"/>
</dbReference>
<evidence type="ECO:0000313" key="3">
    <source>
        <dbReference type="EMBL" id="VDK48432.1"/>
    </source>
</evidence>
<dbReference type="WBParaSite" id="ASIM_0001348201-mRNA-1">
    <property type="protein sequence ID" value="ASIM_0001348201-mRNA-1"/>
    <property type="gene ID" value="ASIM_0001348201"/>
</dbReference>
<dbReference type="Pfam" id="PF04155">
    <property type="entry name" value="Ground-like"/>
    <property type="match status" value="1"/>
</dbReference>
<keyword evidence="4" id="KW-1185">Reference proteome</keyword>
<name>A0A0M3JYG1_ANISI</name>
<dbReference type="EMBL" id="UYRR01031276">
    <property type="protein sequence ID" value="VDK48432.1"/>
    <property type="molecule type" value="Genomic_DNA"/>
</dbReference>
<feature type="domain" description="Ground-like" evidence="2">
    <location>
        <begin position="377"/>
        <end position="434"/>
    </location>
</feature>
<evidence type="ECO:0000313" key="5">
    <source>
        <dbReference type="WBParaSite" id="ASIM_0001348201-mRNA-1"/>
    </source>
</evidence>
<organism evidence="5">
    <name type="scientific">Anisakis simplex</name>
    <name type="common">Herring worm</name>
    <dbReference type="NCBI Taxonomy" id="6269"/>
    <lineage>
        <taxon>Eukaryota</taxon>
        <taxon>Metazoa</taxon>
        <taxon>Ecdysozoa</taxon>
        <taxon>Nematoda</taxon>
        <taxon>Chromadorea</taxon>
        <taxon>Rhabditida</taxon>
        <taxon>Spirurina</taxon>
        <taxon>Ascaridomorpha</taxon>
        <taxon>Ascaridoidea</taxon>
        <taxon>Anisakidae</taxon>
        <taxon>Anisakis</taxon>
        <taxon>Anisakis simplex complex</taxon>
    </lineage>
</organism>
<feature type="signal peptide" evidence="1">
    <location>
        <begin position="1"/>
        <end position="15"/>
    </location>
</feature>
<dbReference type="PRINTS" id="PR01217">
    <property type="entry name" value="PRICHEXTENSN"/>
</dbReference>
<keyword evidence="1" id="KW-0732">Signal</keyword>
<reference evidence="3 4" key="2">
    <citation type="submission" date="2018-11" db="EMBL/GenBank/DDBJ databases">
        <authorList>
            <consortium name="Pathogen Informatics"/>
        </authorList>
    </citation>
    <scope>NUCLEOTIDE SEQUENCE [LARGE SCALE GENOMIC DNA]</scope>
</reference>
<gene>
    <name evidence="3" type="ORF">ASIM_LOCUS12910</name>
</gene>
<feature type="chain" id="PRO_5043121135" evidence="1">
    <location>
        <begin position="16"/>
        <end position="437"/>
    </location>
</feature>
<proteinExistence type="predicted"/>
<sequence length="437" mass="48684">MILILVIDLINSVHTHYPLPYDSNINSYDSKRFGAYQTDQSKYPSSFVKQPVPNYPQPPCPCPKPYSCPSQYCPPPPICPPPPPPPPPPPIRCLPTPPPIPCPVPPQPNRCPFPPSSFRCPRPPTPVICPPRLPPLPCLSNPFPPPVPYLPGTFPHLSRNCCPCGNNRRAIISPNAGSYPNQNIRIDATTNIPPSVLPPSAPQSYIDHENVHIITTGSTKIDNQQQQQFTDTPPFIESSSQPSDDQIKIVKSEQNQQLVNEETPEGIPIRIIDDHSEIIPKYNTPDLLSATSSRDQTNSIASTFQSDGKSILVNPVQPALSSGYQYSSDAITPSYGYDTIRREQNIPGKYTRQEYIGRDYARWNNPNDYNPNRQAAQHIAKNDSSQSKRQIQEAAEEQFGGHFNVICGTGEFSYVAHTQKFCQYSTDDITCYVFRPL</sequence>
<protein>
    <submittedName>
        <fullName evidence="5">Ground-like domain-containing protein</fullName>
    </submittedName>
</protein>
<evidence type="ECO:0000313" key="4">
    <source>
        <dbReference type="Proteomes" id="UP000267096"/>
    </source>
</evidence>